<dbReference type="eggNOG" id="COG1309">
    <property type="taxonomic scope" value="Bacteria"/>
</dbReference>
<dbReference type="HOGENOM" id="CLU_110628_0_0_9"/>
<dbReference type="AlphaFoldDB" id="A0A089M8R8"/>
<sequence>MTRDHNIAAHTEKDTKQTILEATVDLIRNEGFSCATMRNIAAKAETNLALVNYHYGSKEKLLADAVKMLLSTFDDAFNVLEDDTLPPRERLKGFFVRYIEELKRYPGMARQMLDQRHLIMSSLDEYARYCKMMRLEKILQAIQEITGEQDKNKLMMMQLQIYGAIVVPVIMLSSLPEDKSDFIPVFNPPAIEEQIDGLFERYFQ</sequence>
<dbReference type="RefSeq" id="WP_025708042.1">
    <property type="nucleotide sequence ID" value="NZ_CP009287.1"/>
</dbReference>
<feature type="domain" description="HTH tetR-type" evidence="6">
    <location>
        <begin position="13"/>
        <end position="73"/>
    </location>
</feature>
<dbReference type="Gene3D" id="1.10.357.10">
    <property type="entry name" value="Tetracycline Repressor, domain 2"/>
    <property type="match status" value="1"/>
</dbReference>
<dbReference type="OrthoDB" id="9789566at2"/>
<evidence type="ECO:0000256" key="4">
    <source>
        <dbReference type="ARBA" id="ARBA00023163"/>
    </source>
</evidence>
<proteinExistence type="predicted"/>
<dbReference type="InterPro" id="IPR009057">
    <property type="entry name" value="Homeodomain-like_sf"/>
</dbReference>
<dbReference type="GO" id="GO:0000976">
    <property type="term" value="F:transcription cis-regulatory region binding"/>
    <property type="evidence" value="ECO:0007669"/>
    <property type="project" value="TreeGrafter"/>
</dbReference>
<keyword evidence="1" id="KW-0678">Repressor</keyword>
<dbReference type="KEGG" id="pgm:PGRAT_14835"/>
<evidence type="ECO:0000313" key="7">
    <source>
        <dbReference type="EMBL" id="AIQ68750.1"/>
    </source>
</evidence>
<dbReference type="PRINTS" id="PR00455">
    <property type="entry name" value="HTHTETR"/>
</dbReference>
<dbReference type="GO" id="GO:0003700">
    <property type="term" value="F:DNA-binding transcription factor activity"/>
    <property type="evidence" value="ECO:0007669"/>
    <property type="project" value="TreeGrafter"/>
</dbReference>
<dbReference type="Proteomes" id="UP000029500">
    <property type="component" value="Chromosome"/>
</dbReference>
<evidence type="ECO:0000313" key="8">
    <source>
        <dbReference type="Proteomes" id="UP000029500"/>
    </source>
</evidence>
<dbReference type="EMBL" id="CP009287">
    <property type="protein sequence ID" value="AIQ68750.1"/>
    <property type="molecule type" value="Genomic_DNA"/>
</dbReference>
<gene>
    <name evidence="7" type="ORF">PGRAT_14835</name>
</gene>
<organism evidence="7 8">
    <name type="scientific">Paenibacillus graminis</name>
    <dbReference type="NCBI Taxonomy" id="189425"/>
    <lineage>
        <taxon>Bacteria</taxon>
        <taxon>Bacillati</taxon>
        <taxon>Bacillota</taxon>
        <taxon>Bacilli</taxon>
        <taxon>Bacillales</taxon>
        <taxon>Paenibacillaceae</taxon>
        <taxon>Paenibacillus</taxon>
    </lineage>
</organism>
<dbReference type="InterPro" id="IPR050109">
    <property type="entry name" value="HTH-type_TetR-like_transc_reg"/>
</dbReference>
<accession>A0A089M8R8</accession>
<feature type="DNA-binding region" description="H-T-H motif" evidence="5">
    <location>
        <begin position="36"/>
        <end position="55"/>
    </location>
</feature>
<reference evidence="7 8" key="1">
    <citation type="submission" date="2014-08" db="EMBL/GenBank/DDBJ databases">
        <title>Comparative genomics of the Paenibacillus odorifer group.</title>
        <authorList>
            <person name="den Bakker H.C."/>
            <person name="Tsai Y.-C."/>
            <person name="Martin N."/>
            <person name="Korlach J."/>
            <person name="Wiedmann M."/>
        </authorList>
    </citation>
    <scope>NUCLEOTIDE SEQUENCE [LARGE SCALE GENOMIC DNA]</scope>
    <source>
        <strain evidence="7 8">DSM 15220</strain>
    </source>
</reference>
<dbReference type="STRING" id="189425.PGRAT_14835"/>
<dbReference type="Pfam" id="PF00440">
    <property type="entry name" value="TetR_N"/>
    <property type="match status" value="1"/>
</dbReference>
<dbReference type="InterPro" id="IPR001647">
    <property type="entry name" value="HTH_TetR"/>
</dbReference>
<dbReference type="PROSITE" id="PS50977">
    <property type="entry name" value="HTH_TETR_2"/>
    <property type="match status" value="1"/>
</dbReference>
<dbReference type="PANTHER" id="PTHR30055">
    <property type="entry name" value="HTH-TYPE TRANSCRIPTIONAL REGULATOR RUTR"/>
    <property type="match status" value="1"/>
</dbReference>
<dbReference type="PANTHER" id="PTHR30055:SF175">
    <property type="entry name" value="HTH-TYPE TRANSCRIPTIONAL REPRESSOR KSTR2"/>
    <property type="match status" value="1"/>
</dbReference>
<evidence type="ECO:0000256" key="1">
    <source>
        <dbReference type="ARBA" id="ARBA00022491"/>
    </source>
</evidence>
<name>A0A089M8R8_9BACL</name>
<evidence type="ECO:0000256" key="2">
    <source>
        <dbReference type="ARBA" id="ARBA00023015"/>
    </source>
</evidence>
<keyword evidence="8" id="KW-1185">Reference proteome</keyword>
<evidence type="ECO:0000256" key="3">
    <source>
        <dbReference type="ARBA" id="ARBA00023125"/>
    </source>
</evidence>
<keyword evidence="4" id="KW-0804">Transcription</keyword>
<protein>
    <recommendedName>
        <fullName evidence="6">HTH tetR-type domain-containing protein</fullName>
    </recommendedName>
</protein>
<dbReference type="SUPFAM" id="SSF46689">
    <property type="entry name" value="Homeodomain-like"/>
    <property type="match status" value="1"/>
</dbReference>
<keyword evidence="3 5" id="KW-0238">DNA-binding</keyword>
<evidence type="ECO:0000259" key="6">
    <source>
        <dbReference type="PROSITE" id="PS50977"/>
    </source>
</evidence>
<keyword evidence="2" id="KW-0805">Transcription regulation</keyword>
<evidence type="ECO:0000256" key="5">
    <source>
        <dbReference type="PROSITE-ProRule" id="PRU00335"/>
    </source>
</evidence>